<dbReference type="SUPFAM" id="SSF52029">
    <property type="entry name" value="GroEL apical domain-like"/>
    <property type="match status" value="1"/>
</dbReference>
<dbReference type="SUPFAM" id="SSF48592">
    <property type="entry name" value="GroEL equatorial domain-like"/>
    <property type="match status" value="1"/>
</dbReference>
<dbReference type="PhylomeDB" id="A0A0D2WPW6"/>
<evidence type="ECO:0000256" key="3">
    <source>
        <dbReference type="ARBA" id="ARBA00022490"/>
    </source>
</evidence>
<keyword evidence="11" id="KW-1185">Reference proteome</keyword>
<dbReference type="eggNOG" id="KOG0362">
    <property type="taxonomic scope" value="Eukaryota"/>
</dbReference>
<dbReference type="STRING" id="595528.A0A0D2WPW6"/>
<dbReference type="Gene3D" id="1.10.560.10">
    <property type="entry name" value="GroEL-like equatorial domain"/>
    <property type="match status" value="1"/>
</dbReference>
<dbReference type="InterPro" id="IPR002194">
    <property type="entry name" value="Chaperonin_TCP-1_CS"/>
</dbReference>
<keyword evidence="5 8" id="KW-0067">ATP-binding</keyword>
<keyword evidence="3" id="KW-0963">Cytoplasm</keyword>
<evidence type="ECO:0000313" key="11">
    <source>
        <dbReference type="Proteomes" id="UP000008743"/>
    </source>
</evidence>
<gene>
    <name evidence="10" type="ORF">CAOG_004316</name>
</gene>
<dbReference type="PROSITE" id="PS00751">
    <property type="entry name" value="TCP1_2"/>
    <property type="match status" value="1"/>
</dbReference>
<dbReference type="AlphaFoldDB" id="A0A0D2WPW6"/>
<feature type="region of interest" description="Disordered" evidence="9">
    <location>
        <begin position="546"/>
        <end position="569"/>
    </location>
</feature>
<dbReference type="InParanoid" id="A0A0D2WPW6"/>
<evidence type="ECO:0000256" key="2">
    <source>
        <dbReference type="ARBA" id="ARBA00008020"/>
    </source>
</evidence>
<dbReference type="Gene3D" id="3.30.260.10">
    <property type="entry name" value="TCP-1-like chaperonin intermediate domain"/>
    <property type="match status" value="1"/>
</dbReference>
<dbReference type="EMBL" id="KE346365">
    <property type="protein sequence ID" value="KJE93545.1"/>
    <property type="molecule type" value="Genomic_DNA"/>
</dbReference>
<feature type="compositionally biased region" description="Acidic residues" evidence="9">
    <location>
        <begin position="559"/>
        <end position="569"/>
    </location>
</feature>
<dbReference type="InterPro" id="IPR002423">
    <property type="entry name" value="Cpn60/GroEL/TCP-1"/>
</dbReference>
<evidence type="ECO:0000256" key="6">
    <source>
        <dbReference type="ARBA" id="ARBA00023186"/>
    </source>
</evidence>
<dbReference type="InterPro" id="IPR027413">
    <property type="entry name" value="GROEL-like_equatorial_sf"/>
</dbReference>
<evidence type="ECO:0000256" key="4">
    <source>
        <dbReference type="ARBA" id="ARBA00022741"/>
    </source>
</evidence>
<dbReference type="GO" id="GO:0005737">
    <property type="term" value="C:cytoplasm"/>
    <property type="evidence" value="ECO:0007669"/>
    <property type="project" value="UniProtKB-SubCell"/>
</dbReference>
<accession>A0A0D2WPW6</accession>
<comment type="subcellular location">
    <subcellularLocation>
        <location evidence="1">Cytoplasm</location>
    </subcellularLocation>
</comment>
<evidence type="ECO:0000256" key="5">
    <source>
        <dbReference type="ARBA" id="ARBA00022840"/>
    </source>
</evidence>
<dbReference type="OrthoDB" id="1748577at2759"/>
<dbReference type="PRINTS" id="PR00304">
    <property type="entry name" value="TCOMPLEXTCP1"/>
</dbReference>
<dbReference type="GO" id="GO:0051082">
    <property type="term" value="F:unfolded protein binding"/>
    <property type="evidence" value="ECO:0007669"/>
    <property type="project" value="InterPro"/>
</dbReference>
<protein>
    <recommendedName>
        <fullName evidence="7">CCT-theta</fullName>
    </recommendedName>
</protein>
<evidence type="ECO:0000256" key="1">
    <source>
        <dbReference type="ARBA" id="ARBA00004496"/>
    </source>
</evidence>
<dbReference type="InterPro" id="IPR027409">
    <property type="entry name" value="GroEL-like_apical_dom_sf"/>
</dbReference>
<dbReference type="FunCoup" id="A0A0D2WPW6">
    <property type="interactions" value="624"/>
</dbReference>
<dbReference type="InterPro" id="IPR012721">
    <property type="entry name" value="Chap_CCT_theta"/>
</dbReference>
<dbReference type="InterPro" id="IPR017998">
    <property type="entry name" value="Chaperone_TCP-1"/>
</dbReference>
<dbReference type="RefSeq" id="XP_004348144.1">
    <property type="nucleotide sequence ID" value="XM_004348094.2"/>
</dbReference>
<dbReference type="CDD" id="cd03341">
    <property type="entry name" value="TCP1_theta"/>
    <property type="match status" value="1"/>
</dbReference>
<evidence type="ECO:0000256" key="8">
    <source>
        <dbReference type="RuleBase" id="RU004187"/>
    </source>
</evidence>
<dbReference type="NCBIfam" id="TIGR02346">
    <property type="entry name" value="chap_CCT_theta"/>
    <property type="match status" value="1"/>
</dbReference>
<dbReference type="SUPFAM" id="SSF54849">
    <property type="entry name" value="GroEL-intermediate domain like"/>
    <property type="match status" value="1"/>
</dbReference>
<proteinExistence type="inferred from homology"/>
<dbReference type="Proteomes" id="UP000008743">
    <property type="component" value="Unassembled WGS sequence"/>
</dbReference>
<dbReference type="PANTHER" id="PTHR11353">
    <property type="entry name" value="CHAPERONIN"/>
    <property type="match status" value="1"/>
</dbReference>
<organism evidence="10 11">
    <name type="scientific">Capsaspora owczarzaki (strain ATCC 30864)</name>
    <dbReference type="NCBI Taxonomy" id="595528"/>
    <lineage>
        <taxon>Eukaryota</taxon>
        <taxon>Filasterea</taxon>
        <taxon>Capsaspora</taxon>
    </lineage>
</organism>
<dbReference type="Gene3D" id="3.50.7.10">
    <property type="entry name" value="GroEL"/>
    <property type="match status" value="1"/>
</dbReference>
<dbReference type="InterPro" id="IPR027410">
    <property type="entry name" value="TCP-1-like_intermed_sf"/>
</dbReference>
<dbReference type="OMA" id="WGLKYAV"/>
<evidence type="ECO:0000256" key="9">
    <source>
        <dbReference type="SAM" id="MobiDB-lite"/>
    </source>
</evidence>
<dbReference type="PROSITE" id="PS00750">
    <property type="entry name" value="TCP1_1"/>
    <property type="match status" value="1"/>
</dbReference>
<dbReference type="FunFam" id="3.50.7.10:FF:000008">
    <property type="entry name" value="T-complex protein 1 subunit theta"/>
    <property type="match status" value="1"/>
</dbReference>
<dbReference type="GO" id="GO:0140662">
    <property type="term" value="F:ATP-dependent protein folding chaperone"/>
    <property type="evidence" value="ECO:0007669"/>
    <property type="project" value="InterPro"/>
</dbReference>
<keyword evidence="6 8" id="KW-0143">Chaperone</keyword>
<sequence length="569" mass="60663">MALHVPKAGFQSMMKDGAKHFSGVEEAVLRNIAACKELSKVVRTSFGPNGMNKMIINRLDKLFVTNDAATIIKELEVEHPAAKMLVMASERQESEVGDATNLVLLFAGELLENADSLVRMGLSTAEIISGYDLAAKKALELLSGLACYTVENIRDKTQVAYALKTALASKQFGYENFLSELVAKACVDILPKKNTNFNVDNVRVVKILGSGVLASTVISGMVFKREVDTHISEVANAKVAIFSCPLDVSTTETKGTVLLNNADELLSFAQGEEAQLDKEVKEIAATGANVVVCGSKVGDMVMHFLNKYNLMVVRVPSKFDIRRLCQATGATAVARFGAPTKEELGSCSLVHTTEIGEERVVVFKQDGDESAISTVVVRGSTPNIMEDIERAVDDAVNVFKALTKNPQFVAGAGSTEIELARLLGTFADTRTGLEQYAIKKFAQSFEVVPRALADNAGVSSGELISRLYAAHQAGKTNVGFDLASEADFAPSGVTAAIGGAAAVAVADARELGVLDLLAAKATAIKFAAQAAVTVLRVDQIIMAKPAGGPKLPKDGQRDWDEDQEAPQME</sequence>
<reference evidence="11" key="1">
    <citation type="submission" date="2011-02" db="EMBL/GenBank/DDBJ databases">
        <title>The Genome Sequence of Capsaspora owczarzaki ATCC 30864.</title>
        <authorList>
            <person name="Russ C."/>
            <person name="Cuomo C."/>
            <person name="Burger G."/>
            <person name="Gray M.W."/>
            <person name="Holland P.W.H."/>
            <person name="King N."/>
            <person name="Lang F.B.F."/>
            <person name="Roger A.J."/>
            <person name="Ruiz-Trillo I."/>
            <person name="Young S.K."/>
            <person name="Zeng Q."/>
            <person name="Gargeya S."/>
            <person name="Alvarado L."/>
            <person name="Berlin A."/>
            <person name="Chapman S.B."/>
            <person name="Chen Z."/>
            <person name="Freedman E."/>
            <person name="Gellesch M."/>
            <person name="Goldberg J."/>
            <person name="Griggs A."/>
            <person name="Gujja S."/>
            <person name="Heilman E."/>
            <person name="Heiman D."/>
            <person name="Howarth C."/>
            <person name="Mehta T."/>
            <person name="Neiman D."/>
            <person name="Pearson M."/>
            <person name="Roberts A."/>
            <person name="Saif S."/>
            <person name="Shea T."/>
            <person name="Shenoy N."/>
            <person name="Sisk P."/>
            <person name="Stolte C."/>
            <person name="Sykes S."/>
            <person name="White J."/>
            <person name="Yandava C."/>
            <person name="Haas B."/>
            <person name="Nusbaum C."/>
            <person name="Birren B."/>
        </authorList>
    </citation>
    <scope>NUCLEOTIDE SEQUENCE</scope>
    <source>
        <strain evidence="11">ATCC 30864</strain>
    </source>
</reference>
<name>A0A0D2WPW6_CAPO3</name>
<comment type="similarity">
    <text evidence="2 8">Belongs to the TCP-1 chaperonin family.</text>
</comment>
<dbReference type="Pfam" id="PF00118">
    <property type="entry name" value="Cpn60_TCP1"/>
    <property type="match status" value="1"/>
</dbReference>
<evidence type="ECO:0000313" key="10">
    <source>
        <dbReference type="EMBL" id="KJE93545.1"/>
    </source>
</evidence>
<dbReference type="GO" id="GO:0005524">
    <property type="term" value="F:ATP binding"/>
    <property type="evidence" value="ECO:0007669"/>
    <property type="project" value="UniProtKB-KW"/>
</dbReference>
<keyword evidence="4 8" id="KW-0547">Nucleotide-binding</keyword>
<dbReference type="GO" id="GO:0016887">
    <property type="term" value="F:ATP hydrolysis activity"/>
    <property type="evidence" value="ECO:0007669"/>
    <property type="project" value="InterPro"/>
</dbReference>
<evidence type="ECO:0000256" key="7">
    <source>
        <dbReference type="ARBA" id="ARBA00029602"/>
    </source>
</evidence>